<protein>
    <submittedName>
        <fullName evidence="2">Uncharacterized protein</fullName>
    </submittedName>
</protein>
<keyword evidence="3" id="KW-1185">Reference proteome</keyword>
<keyword evidence="1" id="KW-1133">Transmembrane helix</keyword>
<evidence type="ECO:0000313" key="3">
    <source>
        <dbReference type="Proteomes" id="UP000488299"/>
    </source>
</evidence>
<organism evidence="2 3">
    <name type="scientific">Rudanella paleaurantiibacter</name>
    <dbReference type="NCBI Taxonomy" id="2614655"/>
    <lineage>
        <taxon>Bacteria</taxon>
        <taxon>Pseudomonadati</taxon>
        <taxon>Bacteroidota</taxon>
        <taxon>Cytophagia</taxon>
        <taxon>Cytophagales</taxon>
        <taxon>Cytophagaceae</taxon>
        <taxon>Rudanella</taxon>
    </lineage>
</organism>
<dbReference type="InterPro" id="IPR049211">
    <property type="entry name" value="DUF6814"/>
</dbReference>
<evidence type="ECO:0000313" key="2">
    <source>
        <dbReference type="EMBL" id="KAB7727571.1"/>
    </source>
</evidence>
<feature type="transmembrane region" description="Helical" evidence="1">
    <location>
        <begin position="7"/>
        <end position="29"/>
    </location>
</feature>
<dbReference type="EMBL" id="WELI01000010">
    <property type="protein sequence ID" value="KAB7727571.1"/>
    <property type="molecule type" value="Genomic_DNA"/>
</dbReference>
<evidence type="ECO:0000256" key="1">
    <source>
        <dbReference type="SAM" id="Phobius"/>
    </source>
</evidence>
<dbReference type="RefSeq" id="WP_152126206.1">
    <property type="nucleotide sequence ID" value="NZ_WELI01000010.1"/>
</dbReference>
<dbReference type="Pfam" id="PF20664">
    <property type="entry name" value="DUF6814"/>
    <property type="match status" value="1"/>
</dbReference>
<keyword evidence="1" id="KW-0812">Transmembrane</keyword>
<gene>
    <name evidence="2" type="ORF">F5984_21105</name>
</gene>
<sequence>MDAIKRIMGVVWLGLAAVCGYYGLTAFGLPKLSTGKQEDLVFGIIIVFVLMPIIVGGLATFGLYALQGEYNDEASR</sequence>
<dbReference type="AlphaFoldDB" id="A0A7J5TUB3"/>
<proteinExistence type="predicted"/>
<name>A0A7J5TUB3_9BACT</name>
<accession>A0A7J5TUB3</accession>
<dbReference type="Proteomes" id="UP000488299">
    <property type="component" value="Unassembled WGS sequence"/>
</dbReference>
<comment type="caution">
    <text evidence="2">The sequence shown here is derived from an EMBL/GenBank/DDBJ whole genome shotgun (WGS) entry which is preliminary data.</text>
</comment>
<keyword evidence="1" id="KW-0472">Membrane</keyword>
<feature type="transmembrane region" description="Helical" evidence="1">
    <location>
        <begin position="41"/>
        <end position="66"/>
    </location>
</feature>
<reference evidence="2 3" key="1">
    <citation type="submission" date="2019-10" db="EMBL/GenBank/DDBJ databases">
        <title>Rudanella paleaurantiibacter sp. nov., isolated from sludge.</title>
        <authorList>
            <person name="Xu S.Q."/>
        </authorList>
    </citation>
    <scope>NUCLEOTIDE SEQUENCE [LARGE SCALE GENOMIC DNA]</scope>
    <source>
        <strain evidence="2 3">HX-22-17</strain>
    </source>
</reference>